<evidence type="ECO:0000256" key="1">
    <source>
        <dbReference type="ARBA" id="ARBA00001933"/>
    </source>
</evidence>
<dbReference type="Gene3D" id="3.40.640.10">
    <property type="entry name" value="Type I PLP-dependent aspartate aminotransferase-like (Major domain)"/>
    <property type="match status" value="1"/>
</dbReference>
<sequence>MHMKPETRDKLAFDSKAVYYNPDPSTKSINAPLYLSNNFQYDEEIYQNIVEGARITENIYGRCGNPNETLLQEQVAMLENADGCLALGSGMAAVATTCLALLRPGDHIVSDWTTYSSTHEMFDHRLTDFGIETTFVDCNNIEAVKAAITEKTKIIYFETIANPNMRVTAIPPLVKLARDNNLLVICDNTFASPYVMRPLDWGVDIVVESATKFMGGHNDVLGGIIAIKKTNLPDDFLHDLR</sequence>
<evidence type="ECO:0000256" key="2">
    <source>
        <dbReference type="ARBA" id="ARBA00022898"/>
    </source>
</evidence>
<protein>
    <recommendedName>
        <fullName evidence="4">Aminotransferase class I/classII domain-containing protein</fullName>
    </recommendedName>
</protein>
<gene>
    <name evidence="3" type="ORF">METZ01_LOCUS319037</name>
</gene>
<feature type="non-terminal residue" evidence="3">
    <location>
        <position position="241"/>
    </location>
</feature>
<dbReference type="GO" id="GO:0016846">
    <property type="term" value="F:carbon-sulfur lyase activity"/>
    <property type="evidence" value="ECO:0007669"/>
    <property type="project" value="TreeGrafter"/>
</dbReference>
<dbReference type="SUPFAM" id="SSF53383">
    <property type="entry name" value="PLP-dependent transferases"/>
    <property type="match status" value="1"/>
</dbReference>
<dbReference type="InterPro" id="IPR000277">
    <property type="entry name" value="Cys/Met-Metab_PyrdxlP-dep_enz"/>
</dbReference>
<dbReference type="GO" id="GO:0005737">
    <property type="term" value="C:cytoplasm"/>
    <property type="evidence" value="ECO:0007669"/>
    <property type="project" value="TreeGrafter"/>
</dbReference>
<dbReference type="InterPro" id="IPR054542">
    <property type="entry name" value="Cys_met_metab_PP"/>
</dbReference>
<proteinExistence type="predicted"/>
<evidence type="ECO:0000313" key="3">
    <source>
        <dbReference type="EMBL" id="SVC66183.1"/>
    </source>
</evidence>
<name>A0A382NYG3_9ZZZZ</name>
<dbReference type="EMBL" id="UINC01103646">
    <property type="protein sequence ID" value="SVC66183.1"/>
    <property type="molecule type" value="Genomic_DNA"/>
</dbReference>
<dbReference type="AlphaFoldDB" id="A0A382NYG3"/>
<dbReference type="InterPro" id="IPR015424">
    <property type="entry name" value="PyrdxlP-dep_Trfase"/>
</dbReference>
<comment type="cofactor">
    <cofactor evidence="1">
        <name>pyridoxal 5'-phosphate</name>
        <dbReference type="ChEBI" id="CHEBI:597326"/>
    </cofactor>
</comment>
<dbReference type="PROSITE" id="PS00868">
    <property type="entry name" value="CYS_MET_METAB_PP"/>
    <property type="match status" value="1"/>
</dbReference>
<reference evidence="3" key="1">
    <citation type="submission" date="2018-05" db="EMBL/GenBank/DDBJ databases">
        <authorList>
            <person name="Lanie J.A."/>
            <person name="Ng W.-L."/>
            <person name="Kazmierczak K.M."/>
            <person name="Andrzejewski T.M."/>
            <person name="Davidsen T.M."/>
            <person name="Wayne K.J."/>
            <person name="Tettelin H."/>
            <person name="Glass J.I."/>
            <person name="Rusch D."/>
            <person name="Podicherti R."/>
            <person name="Tsui H.-C.T."/>
            <person name="Winkler M.E."/>
        </authorList>
    </citation>
    <scope>NUCLEOTIDE SEQUENCE</scope>
</reference>
<organism evidence="3">
    <name type="scientific">marine metagenome</name>
    <dbReference type="NCBI Taxonomy" id="408172"/>
    <lineage>
        <taxon>unclassified sequences</taxon>
        <taxon>metagenomes</taxon>
        <taxon>ecological metagenomes</taxon>
    </lineage>
</organism>
<dbReference type="Pfam" id="PF01053">
    <property type="entry name" value="Cys_Met_Meta_PP"/>
    <property type="match status" value="1"/>
</dbReference>
<dbReference type="InterPro" id="IPR015421">
    <property type="entry name" value="PyrdxlP-dep_Trfase_major"/>
</dbReference>
<dbReference type="FunFam" id="3.40.640.10:FF:000046">
    <property type="entry name" value="Cystathionine gamma-lyase"/>
    <property type="match status" value="1"/>
</dbReference>
<accession>A0A382NYG3</accession>
<dbReference type="PANTHER" id="PTHR11808">
    <property type="entry name" value="TRANS-SULFURATION ENZYME FAMILY MEMBER"/>
    <property type="match status" value="1"/>
</dbReference>
<dbReference type="GO" id="GO:0030170">
    <property type="term" value="F:pyridoxal phosphate binding"/>
    <property type="evidence" value="ECO:0007669"/>
    <property type="project" value="InterPro"/>
</dbReference>
<evidence type="ECO:0008006" key="4">
    <source>
        <dbReference type="Google" id="ProtNLM"/>
    </source>
</evidence>
<dbReference type="GO" id="GO:0019346">
    <property type="term" value="P:transsulfuration"/>
    <property type="evidence" value="ECO:0007669"/>
    <property type="project" value="InterPro"/>
</dbReference>
<keyword evidence="2" id="KW-0663">Pyridoxal phosphate</keyword>